<keyword evidence="2" id="KW-1185">Reference proteome</keyword>
<evidence type="ECO:0000313" key="3">
    <source>
        <dbReference type="WBParaSite" id="HCON_00075010-00001"/>
    </source>
</evidence>
<protein>
    <submittedName>
        <fullName evidence="3">SER_THR_PHOSPHATASE domain-containing protein</fullName>
    </submittedName>
</protein>
<accession>A0A7I5E8Y5</accession>
<dbReference type="PANTHER" id="PTHR11668">
    <property type="entry name" value="SERINE/THREONINE PROTEIN PHOSPHATASE"/>
    <property type="match status" value="1"/>
</dbReference>
<reference evidence="3" key="1">
    <citation type="submission" date="2020-12" db="UniProtKB">
        <authorList>
            <consortium name="WormBaseParasite"/>
        </authorList>
    </citation>
    <scope>IDENTIFICATION</scope>
    <source>
        <strain evidence="3">MHco3</strain>
    </source>
</reference>
<dbReference type="PANTHER" id="PTHR11668:SF4">
    <property type="entry name" value="SERINE_THREONINE SPECIFIC PROTEIN PHOSPHATASES DOMAIN-CONTAINING PROTEIN"/>
    <property type="match status" value="1"/>
</dbReference>
<dbReference type="InterPro" id="IPR006186">
    <property type="entry name" value="Ser/Thr-sp_prot-phosphatase"/>
</dbReference>
<dbReference type="PRINTS" id="PR00114">
    <property type="entry name" value="STPHPHTASE"/>
</dbReference>
<dbReference type="Gene3D" id="3.60.21.10">
    <property type="match status" value="1"/>
</dbReference>
<proteinExistence type="predicted"/>
<dbReference type="OrthoDB" id="5779555at2759"/>
<dbReference type="GO" id="GO:0005634">
    <property type="term" value="C:nucleus"/>
    <property type="evidence" value="ECO:0007669"/>
    <property type="project" value="TreeGrafter"/>
</dbReference>
<dbReference type="InterPro" id="IPR050341">
    <property type="entry name" value="PP1_catalytic_subunit"/>
</dbReference>
<dbReference type="SUPFAM" id="SSF56300">
    <property type="entry name" value="Metallo-dependent phosphatases"/>
    <property type="match status" value="1"/>
</dbReference>
<dbReference type="WBParaSite" id="HCON_00075010-00001">
    <property type="protein sequence ID" value="HCON_00075010-00001"/>
    <property type="gene ID" value="HCON_00075010"/>
</dbReference>
<feature type="domain" description="Serine/threonine specific protein phosphatases" evidence="1">
    <location>
        <begin position="54"/>
        <end position="342"/>
    </location>
</feature>
<name>A0A7I5E8Y5_HAECO</name>
<evidence type="ECO:0000259" key="1">
    <source>
        <dbReference type="SMART" id="SM00156"/>
    </source>
</evidence>
<sequence>CSRCFLFRMSAGEQDLVSYDLTAGLSSQNISFETFAKNIWSYIMNFYPDGPKPFFKMDIFMTLFNRTAAILEKEPSVLELTGEVTVMGPIYGEGDSLITLLSLVGMPPQKSFVFLGCYFGLGFAPLESLMLVFCLKCLHPTKIYLLKGHLEEPASIKSLGLDDWLVRRRIPTDSVSKASDTVIRTVASMPIAAMIGPKILCIPGGPGPIIRENGLAALKACSRMSMNQLDRSICMEAAWTVMKLEANPVTIDDGIPTFTESQCSAFCKANGLAVIIRGRQLVDEGFLNYPKEVLTIVSAVAYLDNFRNYAAAMTIQGMNASIIRYKMDEGEPKSLDIVKPGIGRNATALPM</sequence>
<dbReference type="CDD" id="cd00144">
    <property type="entry name" value="MPP_PPP_family"/>
    <property type="match status" value="1"/>
</dbReference>
<dbReference type="GO" id="GO:0005737">
    <property type="term" value="C:cytoplasm"/>
    <property type="evidence" value="ECO:0007669"/>
    <property type="project" value="TreeGrafter"/>
</dbReference>
<dbReference type="GO" id="GO:0004722">
    <property type="term" value="F:protein serine/threonine phosphatase activity"/>
    <property type="evidence" value="ECO:0007669"/>
    <property type="project" value="TreeGrafter"/>
</dbReference>
<organism evidence="2 3">
    <name type="scientific">Haemonchus contortus</name>
    <name type="common">Barber pole worm</name>
    <dbReference type="NCBI Taxonomy" id="6289"/>
    <lineage>
        <taxon>Eukaryota</taxon>
        <taxon>Metazoa</taxon>
        <taxon>Ecdysozoa</taxon>
        <taxon>Nematoda</taxon>
        <taxon>Chromadorea</taxon>
        <taxon>Rhabditida</taxon>
        <taxon>Rhabditina</taxon>
        <taxon>Rhabditomorpha</taxon>
        <taxon>Strongyloidea</taxon>
        <taxon>Trichostrongylidae</taxon>
        <taxon>Haemonchus</taxon>
    </lineage>
</organism>
<dbReference type="Proteomes" id="UP000025227">
    <property type="component" value="Unplaced"/>
</dbReference>
<evidence type="ECO:0000313" key="2">
    <source>
        <dbReference type="Proteomes" id="UP000025227"/>
    </source>
</evidence>
<dbReference type="OMA" id="VIRYKME"/>
<dbReference type="SMART" id="SM00156">
    <property type="entry name" value="PP2Ac"/>
    <property type="match status" value="1"/>
</dbReference>
<dbReference type="InterPro" id="IPR029052">
    <property type="entry name" value="Metallo-depent_PP-like"/>
</dbReference>
<dbReference type="AlphaFoldDB" id="A0A7I5E8Y5"/>